<dbReference type="AGR" id="MGI:3647983"/>
<reference evidence="1" key="1">
    <citation type="journal article" date="1999" name="Methods Enzymol.">
        <title>High-efficiency full-length cDNA cloning.</title>
        <authorList>
            <person name="Carninci P."/>
            <person name="Hayashizaki Y."/>
        </authorList>
    </citation>
    <scope>NUCLEOTIDE SEQUENCE</scope>
    <source>
        <strain evidence="1">C57BL/6J</strain>
        <tissue evidence="1">Thymus</tissue>
    </source>
</reference>
<gene>
    <name evidence="2" type="primary">Gm4814</name>
    <name evidence="2" type="synonym">EG218444</name>
</gene>
<dbReference type="EMBL" id="AK050630">
    <property type="protein sequence ID" value="BAC34352.1"/>
    <property type="molecule type" value="mRNA"/>
</dbReference>
<dbReference type="MGI" id="MGI:3647983">
    <property type="gene designation" value="Gm4814"/>
</dbReference>
<name>Q8C7C8_MOUSE</name>
<reference evidence="1" key="2">
    <citation type="journal article" date="2000" name="Genome Res.">
        <title>Normalization and subtraction of cap-trapper-selected cDNAs to prepare full-length cDNA libraries for rapid discovery of new genes.</title>
        <authorList>
            <person name="Carninci P."/>
            <person name="Shibata Y."/>
            <person name="Hayatsu N."/>
            <person name="Sugahara Y."/>
            <person name="Shibata K."/>
            <person name="Itoh M."/>
            <person name="Konno H."/>
            <person name="Okazaki Y."/>
            <person name="Muramatsu M."/>
            <person name="Hayashizaki Y."/>
        </authorList>
    </citation>
    <scope>NUCLEOTIDE SEQUENCE</scope>
    <source>
        <strain evidence="1">C57BL/6J</strain>
        <tissue evidence="1">Thymus</tissue>
    </source>
</reference>
<reference evidence="1" key="5">
    <citation type="submission" date="2001-07" db="EMBL/GenBank/DDBJ databases">
        <authorList>
            <person name="Adachi J."/>
            <person name="Aizawa K."/>
            <person name="Akimura T."/>
            <person name="Arakawa T."/>
            <person name="Bono H."/>
            <person name="Carninci P."/>
            <person name="Fukuda S."/>
            <person name="Furuno M."/>
            <person name="Hanagaki T."/>
            <person name="Hara A."/>
            <person name="Hashizume W."/>
            <person name="Hayashida K."/>
            <person name="Hayatsu N."/>
            <person name="Hiramoto K."/>
            <person name="Hiraoka T."/>
            <person name="Hirozane T."/>
            <person name="Hori F."/>
            <person name="Imotani K."/>
            <person name="Ishii Y."/>
            <person name="Itoh M."/>
            <person name="Kagawa I."/>
            <person name="Kasukawa T."/>
            <person name="Katoh H."/>
            <person name="Kawai J."/>
            <person name="Kojima Y."/>
            <person name="Kondo S."/>
            <person name="Konno H."/>
            <person name="Kouda M."/>
            <person name="Koya S."/>
            <person name="Kurihara C."/>
            <person name="Matsuyama T."/>
            <person name="Miyazaki A."/>
            <person name="Murata M."/>
            <person name="Nakamura M."/>
            <person name="Nishi K."/>
            <person name="Nomura K."/>
            <person name="Numazaki R."/>
            <person name="Ohno M."/>
            <person name="Ohsato N."/>
            <person name="Okazaki Y."/>
            <person name="Saito R."/>
            <person name="Saitoh H."/>
            <person name="Sakai C."/>
            <person name="Sakai K."/>
            <person name="Sakazume N."/>
            <person name="Sano H."/>
            <person name="Sasaki D."/>
            <person name="Shibata K."/>
            <person name="Shinagawa A."/>
            <person name="Shiraki T."/>
            <person name="Sogabe Y."/>
            <person name="Tagami M."/>
            <person name="Tagawa A."/>
            <person name="Takahashi F."/>
            <person name="Takaku-Akahira S."/>
            <person name="Takeda Y."/>
            <person name="Tanaka T."/>
            <person name="Tomaru A."/>
            <person name="Toya T."/>
            <person name="Yasunishi A."/>
            <person name="Muramatsu M."/>
            <person name="Hayashizaki Y."/>
        </authorList>
    </citation>
    <scope>NUCLEOTIDE SEQUENCE</scope>
    <source>
        <strain evidence="1">C57BL/6J</strain>
        <tissue evidence="1">Thymus</tissue>
    </source>
</reference>
<dbReference type="AlphaFoldDB" id="Q8C7C8"/>
<proteinExistence type="evidence at transcript level"/>
<accession>Q8C7C8</accession>
<reference evidence="1" key="3">
    <citation type="journal article" date="2000" name="Genome Res.">
        <title>RIKEN integrated sequence analysis (RISA) system--384-format sequencing pipeline with 384 multicapillary sequencer.</title>
        <authorList>
            <person name="Shibata K."/>
            <person name="Itoh M."/>
            <person name="Aizawa K."/>
            <person name="Nagaoka S."/>
            <person name="Sasaki N."/>
            <person name="Carninci P."/>
            <person name="Konno H."/>
            <person name="Akiyama J."/>
            <person name="Nishi K."/>
            <person name="Kitsunai T."/>
            <person name="Tashiro H."/>
            <person name="Itoh M."/>
            <person name="Sumi N."/>
            <person name="Ishii Y."/>
            <person name="Nakamura S."/>
            <person name="Hazama M."/>
            <person name="Nishine T."/>
            <person name="Harada A."/>
            <person name="Yamamoto R."/>
            <person name="Matsumoto H."/>
            <person name="Sakaguchi S."/>
            <person name="Ikegami T."/>
            <person name="Kashiwagi K."/>
            <person name="Fujiwake S."/>
            <person name="Inoue K."/>
            <person name="Togawa Y."/>
            <person name="Izawa M."/>
            <person name="Ohara E."/>
            <person name="Watahiki M."/>
            <person name="Yoneda Y."/>
            <person name="Ishikawa T."/>
            <person name="Ozawa K."/>
            <person name="Tanaka T."/>
            <person name="Matsuura S."/>
            <person name="Kawai J."/>
            <person name="Okazaki Y."/>
            <person name="Muramatsu M."/>
            <person name="Inoue Y."/>
            <person name="Kira A."/>
            <person name="Hayashizaki Y."/>
        </authorList>
    </citation>
    <scope>NUCLEOTIDE SEQUENCE</scope>
    <source>
        <strain evidence="1">C57BL/6J</strain>
        <tissue evidence="1">Thymus</tissue>
    </source>
</reference>
<evidence type="ECO:0000313" key="2">
    <source>
        <dbReference type="MGI" id="MGI:3647983"/>
    </source>
</evidence>
<evidence type="ECO:0000313" key="1">
    <source>
        <dbReference type="EMBL" id="BAC34352.1"/>
    </source>
</evidence>
<reference evidence="1" key="4">
    <citation type="journal article" date="2001" name="Nature">
        <title>Functional annotation of a full-length mouse cDNA collection.</title>
        <authorList>
            <consortium name="The RIKEN Genome Exploration Research Group Phase II Team and the FANTOM Consortium"/>
        </authorList>
    </citation>
    <scope>NUCLEOTIDE SEQUENCE</scope>
    <source>
        <strain evidence="1">C57BL/6J</strain>
        <tissue evidence="1">Thymus</tissue>
    </source>
</reference>
<protein>
    <submittedName>
        <fullName evidence="1">Uncharacterized protein</fullName>
    </submittedName>
</protein>
<reference evidence="1" key="6">
    <citation type="journal article" date="2002" name="Nature">
        <title>Analysis of the mouse transcriptome based on functional annotation of 60,770 full-length cDNAs.</title>
        <authorList>
            <consortium name="The FANTOM Consortium and the RIKEN Genome Exploration Research Group Phase I and II Team"/>
        </authorList>
    </citation>
    <scope>NUCLEOTIDE SEQUENCE</scope>
    <source>
        <strain evidence="1">C57BL/6J</strain>
        <tissue evidence="1">Thymus</tissue>
    </source>
</reference>
<reference evidence="1" key="8">
    <citation type="journal article" date="2005" name="Science">
        <title>Antisense Transcription in the Mammalian Transcriptome.</title>
        <authorList>
            <consortium name="RIKEN Genome Exploration Research Group and Genome Science Group (Genome Network Project Core Group) and the FANTOM Consortium"/>
        </authorList>
    </citation>
    <scope>NUCLEOTIDE SEQUENCE</scope>
    <source>
        <strain evidence="1">C57BL/6J</strain>
        <tissue evidence="1">Thymus</tissue>
    </source>
</reference>
<sequence>MSVLTPLPSVREKKIPVLKNRIKEEGTFSSIDFISSVPAPAESQSFNGDAPHHRAGATSPALFQSLALNPFSLHASSLSYKNVTKQASELPSFVEVNDILKSSPATCFNIWSLRAELSS</sequence>
<organism evidence="1">
    <name type="scientific">Mus musculus</name>
    <name type="common">Mouse</name>
    <dbReference type="NCBI Taxonomy" id="10090"/>
    <lineage>
        <taxon>Eukaryota</taxon>
        <taxon>Metazoa</taxon>
        <taxon>Chordata</taxon>
        <taxon>Craniata</taxon>
        <taxon>Vertebrata</taxon>
        <taxon>Euteleostomi</taxon>
        <taxon>Mammalia</taxon>
        <taxon>Eutheria</taxon>
        <taxon>Euarchontoglires</taxon>
        <taxon>Glires</taxon>
        <taxon>Rodentia</taxon>
        <taxon>Myomorpha</taxon>
        <taxon>Muroidea</taxon>
        <taxon>Muridae</taxon>
        <taxon>Murinae</taxon>
        <taxon>Mus</taxon>
        <taxon>Mus</taxon>
    </lineage>
</organism>
<reference evidence="1" key="7">
    <citation type="journal article" date="2005" name="Science">
        <title>The Transcriptional Landscape of the Mammalian Genome.</title>
        <authorList>
            <consortium name="The FANTOM Consortium"/>
            <consortium name="Riken Genome Exploration Research Group and Genome Science Group (Genome Network Project Core Group)"/>
        </authorList>
    </citation>
    <scope>NUCLEOTIDE SEQUENCE</scope>
    <source>
        <strain evidence="1">C57BL/6J</strain>
        <tissue evidence="1">Thymus</tissue>
    </source>
</reference>